<feature type="binding site" evidence="8">
    <location>
        <position position="75"/>
    </location>
    <ligand>
        <name>Fe(3+)</name>
        <dbReference type="ChEBI" id="CHEBI:29034"/>
    </ligand>
</feature>
<comment type="subcellular location">
    <subcellularLocation>
        <location evidence="8">Cytoplasm</location>
    </subcellularLocation>
</comment>
<evidence type="ECO:0000256" key="4">
    <source>
        <dbReference type="ARBA" id="ARBA00022801"/>
    </source>
</evidence>
<evidence type="ECO:0000256" key="1">
    <source>
        <dbReference type="ARBA" id="ARBA00012864"/>
    </source>
</evidence>
<dbReference type="NCBIfam" id="TIGR01224">
    <property type="entry name" value="hutI"/>
    <property type="match status" value="1"/>
</dbReference>
<comment type="function">
    <text evidence="8">Catalyzes the hydrolytic cleavage of the carbon-nitrogen bond in imidazolone-5-propanoate to yield N-formimidoyl-L-glutamate. It is the third step in the universal histidine degradation pathway.</text>
</comment>
<evidence type="ECO:0000256" key="3">
    <source>
        <dbReference type="ARBA" id="ARBA00022723"/>
    </source>
</evidence>
<dbReference type="AlphaFoldDB" id="A0A974XKV1"/>
<dbReference type="CDD" id="cd01296">
    <property type="entry name" value="Imidazolone-5PH"/>
    <property type="match status" value="1"/>
</dbReference>
<evidence type="ECO:0000256" key="8">
    <source>
        <dbReference type="HAMAP-Rule" id="MF_00372"/>
    </source>
</evidence>
<dbReference type="InterPro" id="IPR005920">
    <property type="entry name" value="HutI"/>
</dbReference>
<dbReference type="GO" id="GO:0008270">
    <property type="term" value="F:zinc ion binding"/>
    <property type="evidence" value="ECO:0007669"/>
    <property type="project" value="UniProtKB-UniRule"/>
</dbReference>
<feature type="binding site" evidence="8">
    <location>
        <position position="73"/>
    </location>
    <ligand>
        <name>Fe(3+)</name>
        <dbReference type="ChEBI" id="CHEBI:29034"/>
    </ligand>
</feature>
<reference evidence="10 11" key="1">
    <citation type="submission" date="2021-03" db="EMBL/GenBank/DDBJ databases">
        <title>Novel species identification of genus Shewanella.</title>
        <authorList>
            <person name="Liu G."/>
            <person name="Zhang Q."/>
        </authorList>
    </citation>
    <scope>NUCLEOTIDE SEQUENCE [LARGE SCALE GENOMIC DNA]</scope>
    <source>
        <strain evidence="10 11">FJAT-53726</strain>
    </source>
</reference>
<dbReference type="InterPro" id="IPR013108">
    <property type="entry name" value="Amidohydro_3"/>
</dbReference>
<feature type="binding site" evidence="8">
    <location>
        <position position="324"/>
    </location>
    <ligand>
        <name>N-formimidoyl-L-glutamate</name>
        <dbReference type="ChEBI" id="CHEBI:58928"/>
    </ligand>
</feature>
<comment type="pathway">
    <text evidence="8">Amino-acid degradation; L-histidine degradation into L-glutamate; N-formimidoyl-L-glutamate from L-histidine: step 3/3.</text>
</comment>
<feature type="binding site" evidence="8">
    <location>
        <position position="326"/>
    </location>
    <ligand>
        <name>N-formimidoyl-L-glutamate</name>
        <dbReference type="ChEBI" id="CHEBI:58928"/>
    </ligand>
</feature>
<comment type="similarity">
    <text evidence="8">Belongs to the metallo-dependent hydrolases superfamily. HutI family.</text>
</comment>
<dbReference type="GO" id="GO:0005506">
    <property type="term" value="F:iron ion binding"/>
    <property type="evidence" value="ECO:0007669"/>
    <property type="project" value="UniProtKB-UniRule"/>
</dbReference>
<keyword evidence="3 8" id="KW-0479">Metal-binding</keyword>
<evidence type="ECO:0000256" key="7">
    <source>
        <dbReference type="ARBA" id="ARBA00023004"/>
    </source>
</evidence>
<feature type="binding site" evidence="8">
    <location>
        <position position="178"/>
    </location>
    <ligand>
        <name>4-imidazolone-5-propanoate</name>
        <dbReference type="ChEBI" id="CHEBI:77893"/>
    </ligand>
</feature>
<name>A0A974XKV1_9GAMM</name>
<dbReference type="InterPro" id="IPR011059">
    <property type="entry name" value="Metal-dep_hydrolase_composite"/>
</dbReference>
<dbReference type="HAMAP" id="MF_00372">
    <property type="entry name" value="HutI"/>
    <property type="match status" value="1"/>
</dbReference>
<evidence type="ECO:0000256" key="2">
    <source>
        <dbReference type="ARBA" id="ARBA00022490"/>
    </source>
</evidence>
<keyword evidence="5 8" id="KW-0369">Histidine metabolism</keyword>
<evidence type="ECO:0000313" key="10">
    <source>
        <dbReference type="EMBL" id="QSX30179.1"/>
    </source>
</evidence>
<protein>
    <recommendedName>
        <fullName evidence="1 8">Imidazolonepropionase</fullName>
        <ecNumber evidence="1 8">3.5.2.7</ecNumber>
    </recommendedName>
    <alternativeName>
        <fullName evidence="8">Imidazolone-5-propionate hydrolase</fullName>
    </alternativeName>
</protein>
<feature type="binding site" evidence="8">
    <location>
        <position position="322"/>
    </location>
    <ligand>
        <name>Zn(2+)</name>
        <dbReference type="ChEBI" id="CHEBI:29105"/>
    </ligand>
</feature>
<feature type="binding site" evidence="8">
    <location>
        <position position="73"/>
    </location>
    <ligand>
        <name>Zn(2+)</name>
        <dbReference type="ChEBI" id="CHEBI:29105"/>
    </ligand>
</feature>
<dbReference type="GO" id="GO:0005737">
    <property type="term" value="C:cytoplasm"/>
    <property type="evidence" value="ECO:0007669"/>
    <property type="project" value="UniProtKB-SubCell"/>
</dbReference>
<evidence type="ECO:0000256" key="5">
    <source>
        <dbReference type="ARBA" id="ARBA00022808"/>
    </source>
</evidence>
<dbReference type="Gene3D" id="3.20.20.140">
    <property type="entry name" value="Metal-dependent hydrolases"/>
    <property type="match status" value="1"/>
</dbReference>
<feature type="domain" description="Amidohydrolase 3" evidence="9">
    <location>
        <begin position="112"/>
        <end position="410"/>
    </location>
</feature>
<feature type="binding site" evidence="8">
    <location>
        <position position="82"/>
    </location>
    <ligand>
        <name>4-imidazolone-5-propanoate</name>
        <dbReference type="ChEBI" id="CHEBI:77893"/>
    </ligand>
</feature>
<sequence>MSWDQVWIDINIATMDASITEAYGAITDAALAVKDGKIAWLGKRSELPSFDALATPVYRGKGGWITPGLIDAHTHLVFAGNRANEFELRLQGASYEEIARAGGGIVSTVKACREAEEAELFDLARRRLNALAREGVTTVEIKSGYGLDLDTELKLLRVARELGAHHHVDVVTTFLGAHAIPPEFKALGDGAADAYVDLVVNEMLPAVAAEQLADAADVFCENIAFDLRQTERVLTAAQALGMDIKLHAEQLSNLGGSELAARLGAKSVDHIEYLDEAGVKAIAQSGTCAVLLPGAFYFLRETKLPPIDLLRQYGVPMVLASDFNPGSSPLCSTLLMLNMGCTLFRLTPEEALKGVTCNAAMALGREHSVGIIREGMQADFCLWNITTPAELAYSYGVNPLVDVVKAGKVIHQ</sequence>
<dbReference type="SUPFAM" id="SSF51338">
    <property type="entry name" value="Composite domain of metallo-dependent hydrolases"/>
    <property type="match status" value="1"/>
</dbReference>
<dbReference type="PANTHER" id="PTHR42752:SF1">
    <property type="entry name" value="IMIDAZOLONEPROPIONASE-RELATED"/>
    <property type="match status" value="1"/>
</dbReference>
<feature type="binding site" evidence="8">
    <location>
        <position position="250"/>
    </location>
    <ligand>
        <name>4-imidazolone-5-propanoate</name>
        <dbReference type="ChEBI" id="CHEBI:77893"/>
    </ligand>
</feature>
<feature type="binding site" evidence="8">
    <location>
        <position position="75"/>
    </location>
    <ligand>
        <name>Zn(2+)</name>
        <dbReference type="ChEBI" id="CHEBI:29105"/>
    </ligand>
</feature>
<dbReference type="SUPFAM" id="SSF51556">
    <property type="entry name" value="Metallo-dependent hydrolases"/>
    <property type="match status" value="1"/>
</dbReference>
<dbReference type="KEGG" id="scyp:JYB88_00405"/>
<organism evidence="10 11">
    <name type="scientific">Shewanella cyperi</name>
    <dbReference type="NCBI Taxonomy" id="2814292"/>
    <lineage>
        <taxon>Bacteria</taxon>
        <taxon>Pseudomonadati</taxon>
        <taxon>Pseudomonadota</taxon>
        <taxon>Gammaproteobacteria</taxon>
        <taxon>Alteromonadales</taxon>
        <taxon>Shewanellaceae</taxon>
        <taxon>Shewanella</taxon>
    </lineage>
</organism>
<dbReference type="InterPro" id="IPR032466">
    <property type="entry name" value="Metal_Hydrolase"/>
</dbReference>
<feature type="binding site" evidence="8">
    <location>
        <position position="247"/>
    </location>
    <ligand>
        <name>Fe(3+)</name>
        <dbReference type="ChEBI" id="CHEBI:29034"/>
    </ligand>
</feature>
<feature type="binding site" evidence="8">
    <location>
        <position position="145"/>
    </location>
    <ligand>
        <name>N-formimidoyl-L-glutamate</name>
        <dbReference type="ChEBI" id="CHEBI:58928"/>
    </ligand>
</feature>
<feature type="binding site" evidence="8">
    <location>
        <position position="145"/>
    </location>
    <ligand>
        <name>4-imidazolone-5-propanoate</name>
        <dbReference type="ChEBI" id="CHEBI:77893"/>
    </ligand>
</feature>
<keyword evidence="2 8" id="KW-0963">Cytoplasm</keyword>
<evidence type="ECO:0000259" key="9">
    <source>
        <dbReference type="Pfam" id="PF07969"/>
    </source>
</evidence>
<feature type="binding site" evidence="8">
    <location>
        <position position="247"/>
    </location>
    <ligand>
        <name>Zn(2+)</name>
        <dbReference type="ChEBI" id="CHEBI:29105"/>
    </ligand>
</feature>
<comment type="cofactor">
    <cofactor evidence="8">
        <name>Zn(2+)</name>
        <dbReference type="ChEBI" id="CHEBI:29105"/>
    </cofactor>
    <cofactor evidence="8">
        <name>Fe(3+)</name>
        <dbReference type="ChEBI" id="CHEBI:29034"/>
    </cofactor>
    <text evidence="8">Binds 1 zinc or iron ion per subunit.</text>
</comment>
<feature type="binding site" evidence="8">
    <location>
        <position position="322"/>
    </location>
    <ligand>
        <name>Fe(3+)</name>
        <dbReference type="ChEBI" id="CHEBI:29034"/>
    </ligand>
</feature>
<dbReference type="GO" id="GO:0050480">
    <property type="term" value="F:imidazolonepropionase activity"/>
    <property type="evidence" value="ECO:0007669"/>
    <property type="project" value="UniProtKB-UniRule"/>
</dbReference>
<accession>A0A974XKV1</accession>
<dbReference type="Gene3D" id="2.30.40.10">
    <property type="entry name" value="Urease, subunit C, domain 1"/>
    <property type="match status" value="1"/>
</dbReference>
<feature type="binding site" evidence="8">
    <location>
        <position position="327"/>
    </location>
    <ligand>
        <name>4-imidazolone-5-propanoate</name>
        <dbReference type="ChEBI" id="CHEBI:77893"/>
    </ligand>
</feature>
<dbReference type="Proteomes" id="UP000663281">
    <property type="component" value="Chromosome"/>
</dbReference>
<dbReference type="RefSeq" id="WP_207325118.1">
    <property type="nucleotide sequence ID" value="NZ_CP071504.1"/>
</dbReference>
<dbReference type="PANTHER" id="PTHR42752">
    <property type="entry name" value="IMIDAZOLONEPROPIONASE"/>
    <property type="match status" value="1"/>
</dbReference>
<proteinExistence type="inferred from homology"/>
<dbReference type="GO" id="GO:0019556">
    <property type="term" value="P:L-histidine catabolic process to glutamate and formamide"/>
    <property type="evidence" value="ECO:0007669"/>
    <property type="project" value="UniProtKB-UniRule"/>
</dbReference>
<dbReference type="Pfam" id="PF07969">
    <property type="entry name" value="Amidohydro_3"/>
    <property type="match status" value="1"/>
</dbReference>
<gene>
    <name evidence="8" type="primary">hutI</name>
    <name evidence="10" type="ORF">JYB88_00405</name>
</gene>
<dbReference type="EC" id="3.5.2.7" evidence="1 8"/>
<dbReference type="FunFam" id="3.20.20.140:FF:000007">
    <property type="entry name" value="Imidazolonepropionase"/>
    <property type="match status" value="1"/>
</dbReference>
<evidence type="ECO:0000256" key="6">
    <source>
        <dbReference type="ARBA" id="ARBA00022833"/>
    </source>
</evidence>
<dbReference type="EMBL" id="CP071504">
    <property type="protein sequence ID" value="QSX30179.1"/>
    <property type="molecule type" value="Genomic_DNA"/>
</dbReference>
<keyword evidence="11" id="KW-1185">Reference proteome</keyword>
<comment type="catalytic activity">
    <reaction evidence="8">
        <text>4-imidazolone-5-propanoate + H2O = N-formimidoyl-L-glutamate</text>
        <dbReference type="Rhea" id="RHEA:23660"/>
        <dbReference type="ChEBI" id="CHEBI:15377"/>
        <dbReference type="ChEBI" id="CHEBI:58928"/>
        <dbReference type="ChEBI" id="CHEBI:77893"/>
        <dbReference type="EC" id="3.5.2.7"/>
    </reaction>
</comment>
<evidence type="ECO:0000313" key="11">
    <source>
        <dbReference type="Proteomes" id="UP000663281"/>
    </source>
</evidence>
<keyword evidence="4 8" id="KW-0378">Hydrolase</keyword>
<keyword evidence="7 8" id="KW-0408">Iron</keyword>
<keyword evidence="6 8" id="KW-0862">Zinc</keyword>